<evidence type="ECO:0000313" key="2">
    <source>
        <dbReference type="Proteomes" id="UP000737171"/>
    </source>
</evidence>
<organism evidence="1 2">
    <name type="scientific">Pseudaquabacterium terrae</name>
    <dbReference type="NCBI Taxonomy" id="2732868"/>
    <lineage>
        <taxon>Bacteria</taxon>
        <taxon>Pseudomonadati</taxon>
        <taxon>Pseudomonadota</taxon>
        <taxon>Betaproteobacteria</taxon>
        <taxon>Burkholderiales</taxon>
        <taxon>Sphaerotilaceae</taxon>
        <taxon>Pseudaquabacterium</taxon>
    </lineage>
</organism>
<dbReference type="RefSeq" id="WP_173122276.1">
    <property type="nucleotide sequence ID" value="NZ_JABRWJ010000003.1"/>
</dbReference>
<protein>
    <submittedName>
        <fullName evidence="1">Uncharacterized protein</fullName>
    </submittedName>
</protein>
<evidence type="ECO:0000313" key="1">
    <source>
        <dbReference type="EMBL" id="NRF67138.1"/>
    </source>
</evidence>
<comment type="caution">
    <text evidence="1">The sequence shown here is derived from an EMBL/GenBank/DDBJ whole genome shotgun (WGS) entry which is preliminary data.</text>
</comment>
<name>A0ABX2EEU7_9BURK</name>
<accession>A0ABX2EEU7</accession>
<dbReference type="EMBL" id="JABRWJ010000003">
    <property type="protein sequence ID" value="NRF67138.1"/>
    <property type="molecule type" value="Genomic_DNA"/>
</dbReference>
<gene>
    <name evidence="1" type="ORF">HLB44_09105</name>
</gene>
<dbReference type="Proteomes" id="UP000737171">
    <property type="component" value="Unassembled WGS sequence"/>
</dbReference>
<reference evidence="1 2" key="1">
    <citation type="submission" date="2020-05" db="EMBL/GenBank/DDBJ databases">
        <title>Aquincola sp. isolate from soil.</title>
        <authorList>
            <person name="Han J."/>
            <person name="Kim D.-U."/>
        </authorList>
    </citation>
    <scope>NUCLEOTIDE SEQUENCE [LARGE SCALE GENOMIC DNA]</scope>
    <source>
        <strain evidence="1 2">S2</strain>
    </source>
</reference>
<proteinExistence type="predicted"/>
<sequence>MTARFDGLRFSCVVDFLRVNVELPRTTQGWTLQEHVGAQYADPKDKGPGGAATKFLMTYNCPKSWSEVQASLDKISATYGLAREPQVAEMEVAFDAFDGVGNRERLGQLTHDFFRYTTHHPSHNKRLQPQYDKSDPATRRWPIGAEHKFAPEVNRLLKEGGTLYVGDDDEPVGQRYYLKTTDKGGDLKLRPSEWRARMEVTLRAMDGGLPFSTIEEARGFKFETLTKLGFRFRLPKDLPAVEHRMTSFARAIKPTRGLPGKFGRRKFDPELMADRELNEKARNALRGLTRRMS</sequence>
<keyword evidence="2" id="KW-1185">Reference proteome</keyword>